<evidence type="ECO:0000256" key="1">
    <source>
        <dbReference type="ARBA" id="ARBA00004141"/>
    </source>
</evidence>
<keyword evidence="5 6" id="KW-0472">Membrane</keyword>
<evidence type="ECO:0000256" key="6">
    <source>
        <dbReference type="SAM" id="Phobius"/>
    </source>
</evidence>
<feature type="transmembrane region" description="Helical" evidence="6">
    <location>
        <begin position="97"/>
        <end position="119"/>
    </location>
</feature>
<feature type="transmembrane region" description="Helical" evidence="6">
    <location>
        <begin position="217"/>
        <end position="237"/>
    </location>
</feature>
<accession>A0A1H8QMB1</accession>
<gene>
    <name evidence="8" type="ORF">SAMN04488052_101650</name>
</gene>
<feature type="transmembrane region" description="Helical" evidence="6">
    <location>
        <begin position="277"/>
        <end position="295"/>
    </location>
</feature>
<evidence type="ECO:0000256" key="2">
    <source>
        <dbReference type="ARBA" id="ARBA00007362"/>
    </source>
</evidence>
<dbReference type="PANTHER" id="PTHR32322">
    <property type="entry name" value="INNER MEMBRANE TRANSPORTER"/>
    <property type="match status" value="1"/>
</dbReference>
<keyword evidence="3 6" id="KW-0812">Transmembrane</keyword>
<evidence type="ECO:0000256" key="5">
    <source>
        <dbReference type="ARBA" id="ARBA00023136"/>
    </source>
</evidence>
<dbReference type="PANTHER" id="PTHR32322:SF2">
    <property type="entry name" value="EAMA DOMAIN-CONTAINING PROTEIN"/>
    <property type="match status" value="1"/>
</dbReference>
<evidence type="ECO:0000259" key="7">
    <source>
        <dbReference type="Pfam" id="PF00892"/>
    </source>
</evidence>
<feature type="transmembrane region" description="Helical" evidence="6">
    <location>
        <begin position="45"/>
        <end position="64"/>
    </location>
</feature>
<dbReference type="InterPro" id="IPR050638">
    <property type="entry name" value="AA-Vitamin_Transporters"/>
</dbReference>
<dbReference type="AlphaFoldDB" id="A0A1H8QMB1"/>
<feature type="transmembrane region" description="Helical" evidence="6">
    <location>
        <begin position="190"/>
        <end position="211"/>
    </location>
</feature>
<feature type="domain" description="EamA" evidence="7">
    <location>
        <begin position="161"/>
        <end position="290"/>
    </location>
</feature>
<dbReference type="Pfam" id="PF00892">
    <property type="entry name" value="EamA"/>
    <property type="match status" value="2"/>
</dbReference>
<keyword evidence="4 6" id="KW-1133">Transmembrane helix</keyword>
<keyword evidence="9" id="KW-1185">Reference proteome</keyword>
<feature type="domain" description="EamA" evidence="7">
    <location>
        <begin position="12"/>
        <end position="147"/>
    </location>
</feature>
<comment type="subcellular location">
    <subcellularLocation>
        <location evidence="1">Membrane</location>
        <topology evidence="1">Multi-pass membrane protein</topology>
    </subcellularLocation>
</comment>
<feature type="transmembrane region" description="Helical" evidence="6">
    <location>
        <begin position="159"/>
        <end position="178"/>
    </location>
</feature>
<evidence type="ECO:0000313" key="9">
    <source>
        <dbReference type="Proteomes" id="UP000199657"/>
    </source>
</evidence>
<comment type="similarity">
    <text evidence="2">Belongs to the EamA transporter family.</text>
</comment>
<protein>
    <submittedName>
        <fullName evidence="8">Drug/metabolite transporter, DME family</fullName>
    </submittedName>
</protein>
<reference evidence="8 9" key="1">
    <citation type="submission" date="2016-10" db="EMBL/GenBank/DDBJ databases">
        <authorList>
            <person name="de Groot N.N."/>
        </authorList>
    </citation>
    <scope>NUCLEOTIDE SEQUENCE [LARGE SCALE GENOMIC DNA]</scope>
    <source>
        <strain evidence="8 9">CGMCC 1.6291</strain>
    </source>
</reference>
<organism evidence="8 9">
    <name type="scientific">Aquisalimonas asiatica</name>
    <dbReference type="NCBI Taxonomy" id="406100"/>
    <lineage>
        <taxon>Bacteria</taxon>
        <taxon>Pseudomonadati</taxon>
        <taxon>Pseudomonadota</taxon>
        <taxon>Gammaproteobacteria</taxon>
        <taxon>Chromatiales</taxon>
        <taxon>Ectothiorhodospiraceae</taxon>
        <taxon>Aquisalimonas</taxon>
    </lineage>
</organism>
<feature type="transmembrane region" description="Helical" evidence="6">
    <location>
        <begin position="249"/>
        <end position="271"/>
    </location>
</feature>
<evidence type="ECO:0000256" key="4">
    <source>
        <dbReference type="ARBA" id="ARBA00022989"/>
    </source>
</evidence>
<evidence type="ECO:0000256" key="3">
    <source>
        <dbReference type="ARBA" id="ARBA00022692"/>
    </source>
</evidence>
<evidence type="ECO:0000313" key="8">
    <source>
        <dbReference type="EMBL" id="SEO55067.1"/>
    </source>
</evidence>
<dbReference type="SUPFAM" id="SSF103481">
    <property type="entry name" value="Multidrug resistance efflux transporter EmrE"/>
    <property type="match status" value="2"/>
</dbReference>
<dbReference type="EMBL" id="FOEG01000001">
    <property type="protein sequence ID" value="SEO55067.1"/>
    <property type="molecule type" value="Genomic_DNA"/>
</dbReference>
<feature type="transmembrane region" description="Helical" evidence="6">
    <location>
        <begin position="71"/>
        <end position="91"/>
    </location>
</feature>
<dbReference type="InterPro" id="IPR000620">
    <property type="entry name" value="EamA_dom"/>
</dbReference>
<dbReference type="GO" id="GO:0016020">
    <property type="term" value="C:membrane"/>
    <property type="evidence" value="ECO:0007669"/>
    <property type="project" value="UniProtKB-SubCell"/>
</dbReference>
<proteinExistence type="inferred from homology"/>
<sequence>MTQTRDNTAVVGLLLVFTGAILWGTAGPASQFLYDGTDTSPMAVALLRIALAAPLLLLVAAPALRRHWQDLWSRAGTVLIGGICIALYQTFYFQAVAVSGVTLATLTALCPVPVLVALLARVVLGERERPIPWVGIIAASAGTLLLVGTPETSAPVSQLALGAALGLMASLAFSGIALTGRALGDTVPPLAVTAAFFTVGAVALSPVVLAVPQGLVAAFHSAWMVAFLVLVPTVVAYSLFYSGVGRTPAAITGVLIVAEPLTAATLGWALFDERLSAMQLAGAALLCTAMIKAALER</sequence>
<name>A0A1H8QMB1_9GAMM</name>
<feature type="transmembrane region" description="Helical" evidence="6">
    <location>
        <begin position="131"/>
        <end position="147"/>
    </location>
</feature>
<dbReference type="InterPro" id="IPR037185">
    <property type="entry name" value="EmrE-like"/>
</dbReference>
<dbReference type="STRING" id="406100.SAMN04488052_101650"/>
<dbReference type="RefSeq" id="WP_171909787.1">
    <property type="nucleotide sequence ID" value="NZ_FOEG01000001.1"/>
</dbReference>
<feature type="transmembrane region" description="Helical" evidence="6">
    <location>
        <begin position="7"/>
        <end position="25"/>
    </location>
</feature>
<dbReference type="Proteomes" id="UP000199657">
    <property type="component" value="Unassembled WGS sequence"/>
</dbReference>